<dbReference type="PROSITE" id="PS50867">
    <property type="entry name" value="PRE_SET"/>
    <property type="match status" value="1"/>
</dbReference>
<dbReference type="InterPro" id="IPR050973">
    <property type="entry name" value="H3K9_Histone-Lys_N-MTase"/>
</dbReference>
<evidence type="ECO:0000313" key="13">
    <source>
        <dbReference type="Proteomes" id="UP000663828"/>
    </source>
</evidence>
<dbReference type="Proteomes" id="UP000663852">
    <property type="component" value="Unassembled WGS sequence"/>
</dbReference>
<feature type="domain" description="Pre-SET" evidence="9">
    <location>
        <begin position="138"/>
        <end position="197"/>
    </location>
</feature>
<organism evidence="11 14">
    <name type="scientific">Adineta ricciae</name>
    <name type="common">Rotifer</name>
    <dbReference type="NCBI Taxonomy" id="249248"/>
    <lineage>
        <taxon>Eukaryota</taxon>
        <taxon>Metazoa</taxon>
        <taxon>Spiralia</taxon>
        <taxon>Gnathifera</taxon>
        <taxon>Rotifera</taxon>
        <taxon>Eurotatoria</taxon>
        <taxon>Bdelloidea</taxon>
        <taxon>Adinetida</taxon>
        <taxon>Adinetidae</taxon>
        <taxon>Adineta</taxon>
    </lineage>
</organism>
<evidence type="ECO:0000313" key="11">
    <source>
        <dbReference type="EMBL" id="CAF0870993.1"/>
    </source>
</evidence>
<dbReference type="EMBL" id="CAJNOJ010000026">
    <property type="protein sequence ID" value="CAF0870993.1"/>
    <property type="molecule type" value="Genomic_DNA"/>
</dbReference>
<keyword evidence="3" id="KW-0489">Methyltransferase</keyword>
<comment type="subcellular location">
    <subcellularLocation>
        <location evidence="1">Chromosome</location>
    </subcellularLocation>
</comment>
<accession>A0A813XP96</accession>
<evidence type="ECO:0000259" key="9">
    <source>
        <dbReference type="PROSITE" id="PS50867"/>
    </source>
</evidence>
<proteinExistence type="predicted"/>
<dbReference type="GO" id="GO:0034719">
    <property type="term" value="C:SMN-Sm protein complex"/>
    <property type="evidence" value="ECO:0007669"/>
    <property type="project" value="InterPro"/>
</dbReference>
<evidence type="ECO:0000256" key="5">
    <source>
        <dbReference type="ARBA" id="ARBA00022691"/>
    </source>
</evidence>
<evidence type="ECO:0000256" key="6">
    <source>
        <dbReference type="ARBA" id="ARBA00022723"/>
    </source>
</evidence>
<dbReference type="GO" id="GO:0008270">
    <property type="term" value="F:zinc ion binding"/>
    <property type="evidence" value="ECO:0007669"/>
    <property type="project" value="InterPro"/>
</dbReference>
<keyword evidence="5" id="KW-0949">S-adenosyl-L-methionine</keyword>
<evidence type="ECO:0000256" key="2">
    <source>
        <dbReference type="ARBA" id="ARBA00022454"/>
    </source>
</evidence>
<dbReference type="EMBL" id="CAJNOR010001983">
    <property type="protein sequence ID" value="CAF1230355.1"/>
    <property type="molecule type" value="Genomic_DNA"/>
</dbReference>
<evidence type="ECO:0000256" key="4">
    <source>
        <dbReference type="ARBA" id="ARBA00022679"/>
    </source>
</evidence>
<dbReference type="GO" id="GO:0005634">
    <property type="term" value="C:nucleus"/>
    <property type="evidence" value="ECO:0007669"/>
    <property type="project" value="InterPro"/>
</dbReference>
<dbReference type="SMART" id="SM00317">
    <property type="entry name" value="SET"/>
    <property type="match status" value="1"/>
</dbReference>
<dbReference type="InterPro" id="IPR020338">
    <property type="entry name" value="SMN_gemin7"/>
</dbReference>
<dbReference type="GO" id="GO:0042054">
    <property type="term" value="F:histone methyltransferase activity"/>
    <property type="evidence" value="ECO:0007669"/>
    <property type="project" value="InterPro"/>
</dbReference>
<feature type="domain" description="SET" evidence="8">
    <location>
        <begin position="201"/>
        <end position="326"/>
    </location>
</feature>
<name>A0A813XP96_ADIRI</name>
<keyword evidence="7" id="KW-0862">Zinc</keyword>
<comment type="caution">
    <text evidence="11">The sequence shown here is derived from an EMBL/GenBank/DDBJ whole genome shotgun (WGS) entry which is preliminary data.</text>
</comment>
<keyword evidence="4" id="KW-0808">Transferase</keyword>
<dbReference type="Pfam" id="PF00856">
    <property type="entry name" value="SET"/>
    <property type="match status" value="1"/>
</dbReference>
<gene>
    <name evidence="11" type="ORF">EDS130_LOCUS8290</name>
    <name evidence="12" type="ORF">XAT740_LOCUS25192</name>
</gene>
<dbReference type="Pfam" id="PF05033">
    <property type="entry name" value="Pre-SET"/>
    <property type="match status" value="1"/>
</dbReference>
<dbReference type="PANTHER" id="PTHR46223:SF3">
    <property type="entry name" value="HISTONE-LYSINE N-METHYLTRANSFERASE SET-23"/>
    <property type="match status" value="1"/>
</dbReference>
<sequence length="354" mass="40371">MSNIDHDDDGLAAYRHALTTQAPENSSSKQDKRTELRSRFLNVLEYLQKNKNISPIELDFHRESSLTATHCLSIDSNFSQILVQDLQTYIIYHSIVMITTIEQQTITAAATLSDKTPFVYIDSCLIQSTNEEDDEQYEGCSCSIEDTCLNCSCATRFGLNYDPTHCLNPNKSTPIFECNSECKCSLETCHNRVSQQEDQSNNVTILSASNKGYGVIVNKQIPRSGTYIGEYVGEVVSENEAHRRIALTKTFEHNYLLLYNEHHLQTITKTFIDARYYGNWTRFINHSCDPNLHIVPIRVDRPTPPRLAFFTRREIQPNEELSYSYGTIVDEKLSKPCFCSSSECTGFMPYQLAD</sequence>
<evidence type="ECO:0000256" key="7">
    <source>
        <dbReference type="ARBA" id="ARBA00022833"/>
    </source>
</evidence>
<dbReference type="InterPro" id="IPR001214">
    <property type="entry name" value="SET_dom"/>
</dbReference>
<dbReference type="GO" id="GO:0005694">
    <property type="term" value="C:chromosome"/>
    <property type="evidence" value="ECO:0007669"/>
    <property type="project" value="UniProtKB-SubCell"/>
</dbReference>
<dbReference type="GO" id="GO:0032259">
    <property type="term" value="P:methylation"/>
    <property type="evidence" value="ECO:0007669"/>
    <property type="project" value="UniProtKB-KW"/>
</dbReference>
<evidence type="ECO:0000259" key="10">
    <source>
        <dbReference type="PROSITE" id="PS50868"/>
    </source>
</evidence>
<keyword evidence="2" id="KW-0158">Chromosome</keyword>
<evidence type="ECO:0000313" key="14">
    <source>
        <dbReference type="Proteomes" id="UP000663852"/>
    </source>
</evidence>
<dbReference type="Gene3D" id="2.170.270.10">
    <property type="entry name" value="SET domain"/>
    <property type="match status" value="1"/>
</dbReference>
<dbReference type="OrthoDB" id="616263at2759"/>
<keyword evidence="6" id="KW-0479">Metal-binding</keyword>
<evidence type="ECO:0000256" key="1">
    <source>
        <dbReference type="ARBA" id="ARBA00004286"/>
    </source>
</evidence>
<dbReference type="AlphaFoldDB" id="A0A813XP96"/>
<feature type="domain" description="Post-SET" evidence="10">
    <location>
        <begin position="333"/>
        <end position="349"/>
    </location>
</feature>
<dbReference type="PANTHER" id="PTHR46223">
    <property type="entry name" value="HISTONE-LYSINE N-METHYLTRANSFERASE SUV39H"/>
    <property type="match status" value="1"/>
</dbReference>
<dbReference type="InterPro" id="IPR007728">
    <property type="entry name" value="Pre-SET_dom"/>
</dbReference>
<dbReference type="PROSITE" id="PS50868">
    <property type="entry name" value="POST_SET"/>
    <property type="match status" value="1"/>
</dbReference>
<evidence type="ECO:0000256" key="3">
    <source>
        <dbReference type="ARBA" id="ARBA00022603"/>
    </source>
</evidence>
<dbReference type="InterPro" id="IPR003616">
    <property type="entry name" value="Post-SET_dom"/>
</dbReference>
<dbReference type="SUPFAM" id="SSF82199">
    <property type="entry name" value="SET domain"/>
    <property type="match status" value="1"/>
</dbReference>
<evidence type="ECO:0000259" key="8">
    <source>
        <dbReference type="PROSITE" id="PS50280"/>
    </source>
</evidence>
<dbReference type="InterPro" id="IPR046341">
    <property type="entry name" value="SET_dom_sf"/>
</dbReference>
<reference evidence="11" key="1">
    <citation type="submission" date="2021-02" db="EMBL/GenBank/DDBJ databases">
        <authorList>
            <person name="Nowell W R."/>
        </authorList>
    </citation>
    <scope>NUCLEOTIDE SEQUENCE</scope>
</reference>
<dbReference type="PROSITE" id="PS50280">
    <property type="entry name" value="SET"/>
    <property type="match status" value="1"/>
</dbReference>
<keyword evidence="13" id="KW-1185">Reference proteome</keyword>
<dbReference type="Pfam" id="PF11095">
    <property type="entry name" value="Gemin7"/>
    <property type="match status" value="1"/>
</dbReference>
<evidence type="ECO:0000313" key="12">
    <source>
        <dbReference type="EMBL" id="CAF1230355.1"/>
    </source>
</evidence>
<protein>
    <submittedName>
        <fullName evidence="11">Uncharacterized protein</fullName>
    </submittedName>
</protein>
<dbReference type="Proteomes" id="UP000663828">
    <property type="component" value="Unassembled WGS sequence"/>
</dbReference>